<keyword evidence="3" id="KW-1185">Reference proteome</keyword>
<dbReference type="OrthoDB" id="5569250at2759"/>
<accession>A0A5C3KK28</accession>
<dbReference type="Proteomes" id="UP000307440">
    <property type="component" value="Unassembled WGS sequence"/>
</dbReference>
<gene>
    <name evidence="2" type="ORF">FA15DRAFT_659224</name>
</gene>
<sequence>MSELKTEVKTMTVASKLISNHDNPVNLLSWKPGGVRTAELDIIKHLLNKLDKKWHDHLPYVYFDRVCDIRELDMPWLKIPGIQDRSKSDEMFGRYIEREMHVIASRLCGILWHVDSPEVFYTAWLHCVKFNHQTSTLPFMSLDLLTPASPRHLLRHDLESLFYILIWGSCHYKFGEPDPNKRRKKTKYTPLDLWTSGGMLAVNDRKNSLMTHELKGDRWYQIQNAIAKEFAAINEKCIIPLYIMFSDAYTEKFAWREARKGRPYEDETMEGLVTYTNFLAEIGEGPEF</sequence>
<dbReference type="AlphaFoldDB" id="A0A5C3KK28"/>
<dbReference type="STRING" id="230819.A0A5C3KK28"/>
<proteinExistence type="predicted"/>
<evidence type="ECO:0000313" key="2">
    <source>
        <dbReference type="EMBL" id="TFK20255.1"/>
    </source>
</evidence>
<evidence type="ECO:0000259" key="1">
    <source>
        <dbReference type="Pfam" id="PF17667"/>
    </source>
</evidence>
<dbReference type="EMBL" id="ML210306">
    <property type="protein sequence ID" value="TFK20255.1"/>
    <property type="molecule type" value="Genomic_DNA"/>
</dbReference>
<reference evidence="2 3" key="1">
    <citation type="journal article" date="2019" name="Nat. Ecol. Evol.">
        <title>Megaphylogeny resolves global patterns of mushroom evolution.</title>
        <authorList>
            <person name="Varga T."/>
            <person name="Krizsan K."/>
            <person name="Foldi C."/>
            <person name="Dima B."/>
            <person name="Sanchez-Garcia M."/>
            <person name="Sanchez-Ramirez S."/>
            <person name="Szollosi G.J."/>
            <person name="Szarkandi J.G."/>
            <person name="Papp V."/>
            <person name="Albert L."/>
            <person name="Andreopoulos W."/>
            <person name="Angelini C."/>
            <person name="Antonin V."/>
            <person name="Barry K.W."/>
            <person name="Bougher N.L."/>
            <person name="Buchanan P."/>
            <person name="Buyck B."/>
            <person name="Bense V."/>
            <person name="Catcheside P."/>
            <person name="Chovatia M."/>
            <person name="Cooper J."/>
            <person name="Damon W."/>
            <person name="Desjardin D."/>
            <person name="Finy P."/>
            <person name="Geml J."/>
            <person name="Haridas S."/>
            <person name="Hughes K."/>
            <person name="Justo A."/>
            <person name="Karasinski D."/>
            <person name="Kautmanova I."/>
            <person name="Kiss B."/>
            <person name="Kocsube S."/>
            <person name="Kotiranta H."/>
            <person name="LaButti K.M."/>
            <person name="Lechner B.E."/>
            <person name="Liimatainen K."/>
            <person name="Lipzen A."/>
            <person name="Lukacs Z."/>
            <person name="Mihaltcheva S."/>
            <person name="Morgado L.N."/>
            <person name="Niskanen T."/>
            <person name="Noordeloos M.E."/>
            <person name="Ohm R.A."/>
            <person name="Ortiz-Santana B."/>
            <person name="Ovrebo C."/>
            <person name="Racz N."/>
            <person name="Riley R."/>
            <person name="Savchenko A."/>
            <person name="Shiryaev A."/>
            <person name="Soop K."/>
            <person name="Spirin V."/>
            <person name="Szebenyi C."/>
            <person name="Tomsovsky M."/>
            <person name="Tulloss R.E."/>
            <person name="Uehling J."/>
            <person name="Grigoriev I.V."/>
            <person name="Vagvolgyi C."/>
            <person name="Papp T."/>
            <person name="Martin F.M."/>
            <person name="Miettinen O."/>
            <person name="Hibbett D.S."/>
            <person name="Nagy L.G."/>
        </authorList>
    </citation>
    <scope>NUCLEOTIDE SEQUENCE [LARGE SCALE GENOMIC DNA]</scope>
    <source>
        <strain evidence="2 3">CBS 121175</strain>
    </source>
</reference>
<evidence type="ECO:0000313" key="3">
    <source>
        <dbReference type="Proteomes" id="UP000307440"/>
    </source>
</evidence>
<dbReference type="InterPro" id="IPR040976">
    <property type="entry name" value="Pkinase_fungal"/>
</dbReference>
<protein>
    <recommendedName>
        <fullName evidence="1">Fungal-type protein kinase domain-containing protein</fullName>
    </recommendedName>
</protein>
<feature type="domain" description="Fungal-type protein kinase" evidence="1">
    <location>
        <begin position="131"/>
        <end position="167"/>
    </location>
</feature>
<name>A0A5C3KK28_COPMA</name>
<organism evidence="2 3">
    <name type="scientific">Coprinopsis marcescibilis</name>
    <name type="common">Agaric fungus</name>
    <name type="synonym">Psathyrella marcescibilis</name>
    <dbReference type="NCBI Taxonomy" id="230819"/>
    <lineage>
        <taxon>Eukaryota</taxon>
        <taxon>Fungi</taxon>
        <taxon>Dikarya</taxon>
        <taxon>Basidiomycota</taxon>
        <taxon>Agaricomycotina</taxon>
        <taxon>Agaricomycetes</taxon>
        <taxon>Agaricomycetidae</taxon>
        <taxon>Agaricales</taxon>
        <taxon>Agaricineae</taxon>
        <taxon>Psathyrellaceae</taxon>
        <taxon>Coprinopsis</taxon>
    </lineage>
</organism>
<dbReference type="Pfam" id="PF17667">
    <property type="entry name" value="Pkinase_fungal"/>
    <property type="match status" value="1"/>
</dbReference>